<sequence>MKVLRLTKRRKVILVVFVLTAIIVAYVGNSKLPQPPESVQMVTELDSYLEGLVNSGSPPGLSIVIVKHDSIVYSKGFGWADAPRNIKATPETVYHWWSITKIPTAMAILQLQEQGKLQLEDPVSKYLPFFEVNYPSDNSNIITILHLLNHSSGIPDASGLKLAKWIHHDTDPALDQTALIEELFPDYATLEFEPGENTAYTNIGYMVLGAIIEKVSGQNYRDYIRKNILEPLEMTQTDFVYTNNMQTVEAAGSHPSFSFMAPLLRIMMGSFIRESSNNSLWLERVYTNQEPPSALIGSTLDASRFMRAYLNKGILDGNRILSEASIELMTNDSHVANANDEGSFFFRRGIGWHVFKEKDELKLEHTGGGPGFFTIMQIYPSQDLGLVMFCNDLSLQQYGWKILQLGASLHWDE</sequence>
<feature type="domain" description="Beta-lactamase-related" evidence="2">
    <location>
        <begin position="46"/>
        <end position="394"/>
    </location>
</feature>
<keyword evidence="1" id="KW-1133">Transmembrane helix</keyword>
<keyword evidence="1" id="KW-0472">Membrane</keyword>
<accession>A0ABX1WU74</accession>
<name>A0ABX1WU74_9BACT</name>
<evidence type="ECO:0000256" key="1">
    <source>
        <dbReference type="SAM" id="Phobius"/>
    </source>
</evidence>
<organism evidence="3 4">
    <name type="scientific">Marinifilum caeruleilacunae</name>
    <dbReference type="NCBI Taxonomy" id="2499076"/>
    <lineage>
        <taxon>Bacteria</taxon>
        <taxon>Pseudomonadati</taxon>
        <taxon>Bacteroidota</taxon>
        <taxon>Bacteroidia</taxon>
        <taxon>Marinilabiliales</taxon>
        <taxon>Marinifilaceae</taxon>
    </lineage>
</organism>
<dbReference type="PANTHER" id="PTHR46825">
    <property type="entry name" value="D-ALANYL-D-ALANINE-CARBOXYPEPTIDASE/ENDOPEPTIDASE AMPH"/>
    <property type="match status" value="1"/>
</dbReference>
<reference evidence="3 4" key="1">
    <citation type="submission" date="2018-12" db="EMBL/GenBank/DDBJ databases">
        <title>Marinifilum JC070 sp. nov., a marine bacterium isolated from Yongle Blue Hole in the South China Sea.</title>
        <authorList>
            <person name="Fu T."/>
        </authorList>
    </citation>
    <scope>NUCLEOTIDE SEQUENCE [LARGE SCALE GENOMIC DNA]</scope>
    <source>
        <strain evidence="3 4">JC070</strain>
    </source>
</reference>
<proteinExistence type="predicted"/>
<feature type="transmembrane region" description="Helical" evidence="1">
    <location>
        <begin position="12"/>
        <end position="28"/>
    </location>
</feature>
<evidence type="ECO:0000313" key="4">
    <source>
        <dbReference type="Proteomes" id="UP000732105"/>
    </source>
</evidence>
<dbReference type="Gene3D" id="3.40.710.10">
    <property type="entry name" value="DD-peptidase/beta-lactamase superfamily"/>
    <property type="match status" value="1"/>
</dbReference>
<dbReference type="RefSeq" id="WP_171594918.1">
    <property type="nucleotide sequence ID" value="NZ_RZNH01000009.1"/>
</dbReference>
<dbReference type="SUPFAM" id="SSF56601">
    <property type="entry name" value="beta-lactamase/transpeptidase-like"/>
    <property type="match status" value="1"/>
</dbReference>
<dbReference type="PANTHER" id="PTHR46825:SF9">
    <property type="entry name" value="BETA-LACTAMASE-RELATED DOMAIN-CONTAINING PROTEIN"/>
    <property type="match status" value="1"/>
</dbReference>
<dbReference type="GO" id="GO:0016787">
    <property type="term" value="F:hydrolase activity"/>
    <property type="evidence" value="ECO:0007669"/>
    <property type="project" value="UniProtKB-KW"/>
</dbReference>
<dbReference type="InterPro" id="IPR012338">
    <property type="entry name" value="Beta-lactam/transpept-like"/>
</dbReference>
<dbReference type="Proteomes" id="UP000732105">
    <property type="component" value="Unassembled WGS sequence"/>
</dbReference>
<keyword evidence="3" id="KW-0378">Hydrolase</keyword>
<comment type="caution">
    <text evidence="3">The sequence shown here is derived from an EMBL/GenBank/DDBJ whole genome shotgun (WGS) entry which is preliminary data.</text>
</comment>
<keyword evidence="1" id="KW-0812">Transmembrane</keyword>
<evidence type="ECO:0000313" key="3">
    <source>
        <dbReference type="EMBL" id="NOU59643.1"/>
    </source>
</evidence>
<dbReference type="Pfam" id="PF00144">
    <property type="entry name" value="Beta-lactamase"/>
    <property type="match status" value="1"/>
</dbReference>
<keyword evidence="4" id="KW-1185">Reference proteome</keyword>
<protein>
    <submittedName>
        <fullName evidence="3">Class A beta-lactamase-related serine hydrolase</fullName>
    </submittedName>
</protein>
<dbReference type="EMBL" id="RZNH01000009">
    <property type="protein sequence ID" value="NOU59643.1"/>
    <property type="molecule type" value="Genomic_DNA"/>
</dbReference>
<dbReference type="InterPro" id="IPR050491">
    <property type="entry name" value="AmpC-like"/>
</dbReference>
<dbReference type="InterPro" id="IPR001466">
    <property type="entry name" value="Beta-lactam-related"/>
</dbReference>
<evidence type="ECO:0000259" key="2">
    <source>
        <dbReference type="Pfam" id="PF00144"/>
    </source>
</evidence>
<gene>
    <name evidence="3" type="ORF">ELS83_07415</name>
</gene>